<dbReference type="PROSITE" id="PS00194">
    <property type="entry name" value="THIOREDOXIN_1"/>
    <property type="match status" value="1"/>
</dbReference>
<evidence type="ECO:0000313" key="2">
    <source>
        <dbReference type="EMBL" id="KAK9806245.1"/>
    </source>
</evidence>
<protein>
    <recommendedName>
        <fullName evidence="1">Thioredoxin domain-containing protein</fullName>
    </recommendedName>
</protein>
<dbReference type="GO" id="GO:0016491">
    <property type="term" value="F:oxidoreductase activity"/>
    <property type="evidence" value="ECO:0007669"/>
    <property type="project" value="InterPro"/>
</dbReference>
<proteinExistence type="predicted"/>
<dbReference type="InterPro" id="IPR013766">
    <property type="entry name" value="Thioredoxin_domain"/>
</dbReference>
<dbReference type="InterPro" id="IPR000866">
    <property type="entry name" value="AhpC/TSA"/>
</dbReference>
<evidence type="ECO:0000313" key="3">
    <source>
        <dbReference type="Proteomes" id="UP001489004"/>
    </source>
</evidence>
<feature type="domain" description="Thioredoxin" evidence="1">
    <location>
        <begin position="3"/>
        <end position="148"/>
    </location>
</feature>
<reference evidence="2 3" key="1">
    <citation type="journal article" date="2024" name="Nat. Commun.">
        <title>Phylogenomics reveals the evolutionary origins of lichenization in chlorophyte algae.</title>
        <authorList>
            <person name="Puginier C."/>
            <person name="Libourel C."/>
            <person name="Otte J."/>
            <person name="Skaloud P."/>
            <person name="Haon M."/>
            <person name="Grisel S."/>
            <person name="Petersen M."/>
            <person name="Berrin J.G."/>
            <person name="Delaux P.M."/>
            <person name="Dal Grande F."/>
            <person name="Keller J."/>
        </authorList>
    </citation>
    <scope>NUCLEOTIDE SEQUENCE [LARGE SCALE GENOMIC DNA]</scope>
    <source>
        <strain evidence="2 3">SAG 2043</strain>
    </source>
</reference>
<dbReference type="InterPro" id="IPR036249">
    <property type="entry name" value="Thioredoxin-like_sf"/>
</dbReference>
<dbReference type="AlphaFoldDB" id="A0AAW1P8E5"/>
<dbReference type="PANTHER" id="PTHR42852:SF18">
    <property type="entry name" value="CHROMOSOME UNDETERMINED SCAFFOLD_47, WHOLE GENOME SHOTGUN SEQUENCE"/>
    <property type="match status" value="1"/>
</dbReference>
<dbReference type="EMBL" id="JALJOR010000014">
    <property type="protein sequence ID" value="KAK9806245.1"/>
    <property type="molecule type" value="Genomic_DNA"/>
</dbReference>
<evidence type="ECO:0000259" key="1">
    <source>
        <dbReference type="PROSITE" id="PS51352"/>
    </source>
</evidence>
<dbReference type="InterPro" id="IPR050553">
    <property type="entry name" value="Thioredoxin_ResA/DsbE_sf"/>
</dbReference>
<organism evidence="2 3">
    <name type="scientific">[Myrmecia] bisecta</name>
    <dbReference type="NCBI Taxonomy" id="41462"/>
    <lineage>
        <taxon>Eukaryota</taxon>
        <taxon>Viridiplantae</taxon>
        <taxon>Chlorophyta</taxon>
        <taxon>core chlorophytes</taxon>
        <taxon>Trebouxiophyceae</taxon>
        <taxon>Trebouxiales</taxon>
        <taxon>Trebouxiaceae</taxon>
        <taxon>Myrmecia</taxon>
    </lineage>
</organism>
<accession>A0AAW1P8E5</accession>
<name>A0AAW1P8E5_9CHLO</name>
<dbReference type="InterPro" id="IPR036361">
    <property type="entry name" value="SAP_dom_sf"/>
</dbReference>
<dbReference type="GO" id="GO:0016209">
    <property type="term" value="F:antioxidant activity"/>
    <property type="evidence" value="ECO:0007669"/>
    <property type="project" value="InterPro"/>
</dbReference>
<dbReference type="PANTHER" id="PTHR42852">
    <property type="entry name" value="THIOL:DISULFIDE INTERCHANGE PROTEIN DSBE"/>
    <property type="match status" value="1"/>
</dbReference>
<dbReference type="CDD" id="cd02966">
    <property type="entry name" value="TlpA_like_family"/>
    <property type="match status" value="1"/>
</dbReference>
<gene>
    <name evidence="2" type="ORF">WJX72_007129</name>
</gene>
<dbReference type="Proteomes" id="UP001489004">
    <property type="component" value="Unassembled WGS sequence"/>
</dbReference>
<keyword evidence="3" id="KW-1185">Reference proteome</keyword>
<dbReference type="SUPFAM" id="SSF52833">
    <property type="entry name" value="Thioredoxin-like"/>
    <property type="match status" value="1"/>
</dbReference>
<sequence length="212" mass="23370">MSSVVGKPLPIFPGDALEILKGDPIDSLPVKGVPNVVELWATWCGPCRAVFPHLSEIQKKFKPKGLRVIGVCLEDPSPTLKSFVHQQGDKMHYTVAVDPKGVVGQKLMEFAGVTGIPHAFVVDKAGIIAYSGHPMQPEFKKAIDKVCSAAEPQPEKQPLPKVTQSREELSHMPVKELKKILEDRKIPLADLNEKGELVDRIVERCTNVMYYG</sequence>
<dbReference type="InterPro" id="IPR017937">
    <property type="entry name" value="Thioredoxin_CS"/>
</dbReference>
<comment type="caution">
    <text evidence="2">The sequence shown here is derived from an EMBL/GenBank/DDBJ whole genome shotgun (WGS) entry which is preliminary data.</text>
</comment>
<dbReference type="Pfam" id="PF00578">
    <property type="entry name" value="AhpC-TSA"/>
    <property type="match status" value="1"/>
</dbReference>
<dbReference type="PROSITE" id="PS51352">
    <property type="entry name" value="THIOREDOXIN_2"/>
    <property type="match status" value="1"/>
</dbReference>
<dbReference type="SUPFAM" id="SSF68906">
    <property type="entry name" value="SAP domain"/>
    <property type="match status" value="1"/>
</dbReference>
<dbReference type="Gene3D" id="3.40.30.10">
    <property type="entry name" value="Glutaredoxin"/>
    <property type="match status" value="1"/>
</dbReference>